<evidence type="ECO:0000256" key="2">
    <source>
        <dbReference type="SAM" id="Phobius"/>
    </source>
</evidence>
<evidence type="ECO:0000313" key="4">
    <source>
        <dbReference type="WBParaSite" id="TMUE_3000012356.1"/>
    </source>
</evidence>
<keyword evidence="2" id="KW-0472">Membrane</keyword>
<keyword evidence="2" id="KW-1133">Transmembrane helix</keyword>
<keyword evidence="3" id="KW-1185">Reference proteome</keyword>
<protein>
    <submittedName>
        <fullName evidence="4">Uncharacterized protein</fullName>
    </submittedName>
</protein>
<reference evidence="4" key="1">
    <citation type="submission" date="2019-12" db="UniProtKB">
        <authorList>
            <consortium name="WormBaseParasite"/>
        </authorList>
    </citation>
    <scope>IDENTIFICATION</scope>
</reference>
<organism evidence="3 4">
    <name type="scientific">Trichuris muris</name>
    <name type="common">Mouse whipworm</name>
    <dbReference type="NCBI Taxonomy" id="70415"/>
    <lineage>
        <taxon>Eukaryota</taxon>
        <taxon>Metazoa</taxon>
        <taxon>Ecdysozoa</taxon>
        <taxon>Nematoda</taxon>
        <taxon>Enoplea</taxon>
        <taxon>Dorylaimia</taxon>
        <taxon>Trichinellida</taxon>
        <taxon>Trichuridae</taxon>
        <taxon>Trichuris</taxon>
    </lineage>
</organism>
<feature type="compositionally biased region" description="Polar residues" evidence="1">
    <location>
        <begin position="198"/>
        <end position="213"/>
    </location>
</feature>
<proteinExistence type="predicted"/>
<evidence type="ECO:0000313" key="3">
    <source>
        <dbReference type="Proteomes" id="UP000046395"/>
    </source>
</evidence>
<feature type="region of interest" description="Disordered" evidence="1">
    <location>
        <begin position="103"/>
        <end position="231"/>
    </location>
</feature>
<accession>A0A5S6QY88</accession>
<feature type="compositionally biased region" description="Basic and acidic residues" evidence="1">
    <location>
        <begin position="187"/>
        <end position="196"/>
    </location>
</feature>
<keyword evidence="2" id="KW-0812">Transmembrane</keyword>
<feature type="compositionally biased region" description="Acidic residues" evidence="1">
    <location>
        <begin position="219"/>
        <end position="231"/>
    </location>
</feature>
<feature type="compositionally biased region" description="Low complexity" evidence="1">
    <location>
        <begin position="109"/>
        <end position="139"/>
    </location>
</feature>
<name>A0A5S6QY88_TRIMR</name>
<dbReference type="Proteomes" id="UP000046395">
    <property type="component" value="Unassembled WGS sequence"/>
</dbReference>
<evidence type="ECO:0000256" key="1">
    <source>
        <dbReference type="SAM" id="MobiDB-lite"/>
    </source>
</evidence>
<dbReference type="WBParaSite" id="TMUE_3000012356.1">
    <property type="protein sequence ID" value="TMUE_3000012356.1"/>
    <property type="gene ID" value="WBGene00285820"/>
</dbReference>
<sequence>MVTSAICNYLPLYMLVVACTTVFLITLCGHRKRTAEDKRHQEQFTKEMERIQQMHKDLHARLEKERMERVLDLTATTSEILKAKYYNKVSKQAALDAVRVESRLQGNKSAAASTETARTSSTSANIRAGSSSRLMSGSSDAVKEVMATDDKNLKNSRVSESENLERKRSNKPAEAKDQSKKQQTSNEKSDRLEESVKSIPSPSEHSSQIKSMQENSDEKSEEDEKEEDGEQ</sequence>
<feature type="transmembrane region" description="Helical" evidence="2">
    <location>
        <begin position="12"/>
        <end position="29"/>
    </location>
</feature>
<feature type="compositionally biased region" description="Basic and acidic residues" evidence="1">
    <location>
        <begin position="141"/>
        <end position="180"/>
    </location>
</feature>
<dbReference type="AlphaFoldDB" id="A0A5S6QY88"/>